<feature type="region of interest" description="Disordered" evidence="1">
    <location>
        <begin position="127"/>
        <end position="146"/>
    </location>
</feature>
<sequence>MPSSLLHSGMLLVAGWLIALGASAQGRVSNVRMRALNQQSIEVLYDLRNSQPTDSVYMRLQRRNGKLIVPSRAYVSGDTGMRQTDGRDRRIVWNLRRNGYTLREELRALVFVKQLGLQGNPIIADVPEKRSKESRRRAAEPDTASVATRPYRGPGWALLSALAPGIGNIFVQTPRPKVGLRPLVTVAAYGLLIYGAGQQGEAAQAYENYTLSGSNDVGEPFYQQANTAHQRYYIATRAAAAIWVADIALTVLRGIKNQRPDKRGQAVSVNLSYQANVPVAVVRYSF</sequence>
<organism evidence="3 4">
    <name type="scientific">Fibrella aestuarina BUZ 2</name>
    <dbReference type="NCBI Taxonomy" id="1166018"/>
    <lineage>
        <taxon>Bacteria</taxon>
        <taxon>Pseudomonadati</taxon>
        <taxon>Bacteroidota</taxon>
        <taxon>Cytophagia</taxon>
        <taxon>Cytophagales</taxon>
        <taxon>Spirosomataceae</taxon>
        <taxon>Fibrella</taxon>
    </lineage>
</organism>
<feature type="compositionally biased region" description="Basic and acidic residues" evidence="1">
    <location>
        <begin position="127"/>
        <end position="140"/>
    </location>
</feature>
<keyword evidence="2" id="KW-0472">Membrane</keyword>
<name>I0K6X4_9BACT</name>
<proteinExistence type="predicted"/>
<evidence type="ECO:0008006" key="5">
    <source>
        <dbReference type="Google" id="ProtNLM"/>
    </source>
</evidence>
<keyword evidence="2" id="KW-0812">Transmembrane</keyword>
<dbReference type="RefSeq" id="WP_015330976.1">
    <property type="nucleotide sequence ID" value="NC_020054.1"/>
</dbReference>
<feature type="transmembrane region" description="Helical" evidence="2">
    <location>
        <begin position="232"/>
        <end position="252"/>
    </location>
</feature>
<dbReference type="Proteomes" id="UP000011058">
    <property type="component" value="Chromosome"/>
</dbReference>
<dbReference type="AlphaFoldDB" id="I0K6X4"/>
<dbReference type="KEGG" id="fae:FAES_1868"/>
<dbReference type="PATRIC" id="fig|1166018.3.peg.3607"/>
<reference evidence="3 4" key="1">
    <citation type="journal article" date="2012" name="J. Bacteriol.">
        <title>Genome Sequence of Fibrella aestuarina BUZ 2T, a Filamentous Marine Bacterium.</title>
        <authorList>
            <person name="Filippini M."/>
            <person name="Qi W."/>
            <person name="Blom J."/>
            <person name="Goesmann A."/>
            <person name="Smits T.H."/>
            <person name="Bagheri H.C."/>
        </authorList>
    </citation>
    <scope>NUCLEOTIDE SEQUENCE [LARGE SCALE GENOMIC DNA]</scope>
    <source>
        <strain evidence="4">BUZ 2T</strain>
    </source>
</reference>
<keyword evidence="4" id="KW-1185">Reference proteome</keyword>
<evidence type="ECO:0000313" key="4">
    <source>
        <dbReference type="Proteomes" id="UP000011058"/>
    </source>
</evidence>
<dbReference type="eggNOG" id="COG3266">
    <property type="taxonomic scope" value="Bacteria"/>
</dbReference>
<keyword evidence="2" id="KW-1133">Transmembrane helix</keyword>
<dbReference type="EMBL" id="HE796683">
    <property type="protein sequence ID" value="CCG99877.1"/>
    <property type="molecule type" value="Genomic_DNA"/>
</dbReference>
<dbReference type="STRING" id="1166018.FAES_1868"/>
<evidence type="ECO:0000256" key="1">
    <source>
        <dbReference type="SAM" id="MobiDB-lite"/>
    </source>
</evidence>
<dbReference type="HOGENOM" id="CLU_972353_0_0_10"/>
<evidence type="ECO:0000313" key="3">
    <source>
        <dbReference type="EMBL" id="CCG99877.1"/>
    </source>
</evidence>
<gene>
    <name evidence="3" type="ORF">FAES_1868</name>
</gene>
<protein>
    <recommendedName>
        <fullName evidence="5">DUF5683 domain-containing protein</fullName>
    </recommendedName>
</protein>
<accession>I0K6X4</accession>
<evidence type="ECO:0000256" key="2">
    <source>
        <dbReference type="SAM" id="Phobius"/>
    </source>
</evidence>